<accession>A0ABS5EDL4</accession>
<proteinExistence type="inferred from homology"/>
<dbReference type="Gene3D" id="3.60.21.10">
    <property type="match status" value="1"/>
</dbReference>
<dbReference type="PIRSF" id="PIRSF000883">
    <property type="entry name" value="Pesterase_MJ0912"/>
    <property type="match status" value="1"/>
</dbReference>
<dbReference type="Pfam" id="PF12850">
    <property type="entry name" value="Metallophos_2"/>
    <property type="match status" value="1"/>
</dbReference>
<keyword evidence="4" id="KW-1185">Reference proteome</keyword>
<comment type="similarity">
    <text evidence="1">Belongs to the metallophosphoesterase superfamily. YfcE family.</text>
</comment>
<dbReference type="PANTHER" id="PTHR42850:SF2">
    <property type="entry name" value="BLL5683 PROTEIN"/>
    <property type="match status" value="1"/>
</dbReference>
<gene>
    <name evidence="3" type="ORF">GXW78_05560</name>
</gene>
<evidence type="ECO:0000313" key="3">
    <source>
        <dbReference type="EMBL" id="MBR0649120.1"/>
    </source>
</evidence>
<evidence type="ECO:0000313" key="4">
    <source>
        <dbReference type="Proteomes" id="UP000698752"/>
    </source>
</evidence>
<dbReference type="PANTHER" id="PTHR42850">
    <property type="entry name" value="METALLOPHOSPHOESTERASE"/>
    <property type="match status" value="1"/>
</dbReference>
<dbReference type="InterPro" id="IPR024654">
    <property type="entry name" value="Calcineurin-like_PHP_lpxH"/>
</dbReference>
<feature type="domain" description="Calcineurin-like phosphoesterase" evidence="2">
    <location>
        <begin position="1"/>
        <end position="180"/>
    </location>
</feature>
<dbReference type="SUPFAM" id="SSF56300">
    <property type="entry name" value="Metallo-dependent phosphatases"/>
    <property type="match status" value="1"/>
</dbReference>
<organism evidence="3 4">
    <name type="scientific">Neoroseomonas terrae</name>
    <dbReference type="NCBI Taxonomy" id="424799"/>
    <lineage>
        <taxon>Bacteria</taxon>
        <taxon>Pseudomonadati</taxon>
        <taxon>Pseudomonadota</taxon>
        <taxon>Alphaproteobacteria</taxon>
        <taxon>Acetobacterales</taxon>
        <taxon>Acetobacteraceae</taxon>
        <taxon>Neoroseomonas</taxon>
    </lineage>
</organism>
<comment type="caution">
    <text evidence="3">The sequence shown here is derived from an EMBL/GenBank/DDBJ whole genome shotgun (WGS) entry which is preliminary data.</text>
</comment>
<sequence>MRLAVIADIHGNILALDAVLANIDRRGVRDILNLGDVVSGPLRPRDCAERIVARRIPTVRGNHDRWVAEGGAGKSDAFALERLDPAQAAWLGALPPLLEPAPGVLAFHARPDDDNTYLMEEVAGGRLLPAAGDTVAARLGATAARVLLCGHSHLAGLMRLDDGRVLVNPGSVGCPAYDDPTPPAHVSEAGAPFARYAIVEIEGAVLTGCEMIALPYDHAGAAAQAEAASRPDWAHALRTGRMPRGG</sequence>
<protein>
    <submittedName>
        <fullName evidence="3">Metallophosphoesterase family protein</fullName>
    </submittedName>
</protein>
<reference evidence="4" key="1">
    <citation type="journal article" date="2021" name="Syst. Appl. Microbiol.">
        <title>Roseomonas hellenica sp. nov., isolated from roots of wild-growing Alkanna tinctoria.</title>
        <authorList>
            <person name="Rat A."/>
            <person name="Naranjo H.D."/>
            <person name="Lebbe L."/>
            <person name="Cnockaert M."/>
            <person name="Krigas N."/>
            <person name="Grigoriadou K."/>
            <person name="Maloupa E."/>
            <person name="Willems A."/>
        </authorList>
    </citation>
    <scope>NUCLEOTIDE SEQUENCE [LARGE SCALE GENOMIC DNA]</scope>
    <source>
        <strain evidence="4">LMG 31159</strain>
    </source>
</reference>
<dbReference type="InterPro" id="IPR011152">
    <property type="entry name" value="Pesterase_MJ0912"/>
</dbReference>
<dbReference type="EMBL" id="JAAEDI010000005">
    <property type="protein sequence ID" value="MBR0649120.1"/>
    <property type="molecule type" value="Genomic_DNA"/>
</dbReference>
<dbReference type="InterPro" id="IPR029052">
    <property type="entry name" value="Metallo-depent_PP-like"/>
</dbReference>
<dbReference type="Proteomes" id="UP000698752">
    <property type="component" value="Unassembled WGS sequence"/>
</dbReference>
<name>A0ABS5EDL4_9PROT</name>
<evidence type="ECO:0000256" key="1">
    <source>
        <dbReference type="ARBA" id="ARBA00008950"/>
    </source>
</evidence>
<evidence type="ECO:0000259" key="2">
    <source>
        <dbReference type="Pfam" id="PF12850"/>
    </source>
</evidence>
<dbReference type="InterPro" id="IPR050126">
    <property type="entry name" value="Ap4A_hydrolase"/>
</dbReference>
<dbReference type="RefSeq" id="WP_211866834.1">
    <property type="nucleotide sequence ID" value="NZ_JAAEDI010000005.1"/>
</dbReference>